<gene>
    <name evidence="2" type="ORF">X798_07993</name>
</gene>
<dbReference type="EMBL" id="KZ271546">
    <property type="protein sequence ID" value="OZC05056.1"/>
    <property type="molecule type" value="Genomic_DNA"/>
</dbReference>
<dbReference type="OrthoDB" id="10463860at2759"/>
<organism evidence="2 3">
    <name type="scientific">Onchocerca flexuosa</name>
    <dbReference type="NCBI Taxonomy" id="387005"/>
    <lineage>
        <taxon>Eukaryota</taxon>
        <taxon>Metazoa</taxon>
        <taxon>Ecdysozoa</taxon>
        <taxon>Nematoda</taxon>
        <taxon>Chromadorea</taxon>
        <taxon>Rhabditida</taxon>
        <taxon>Spirurina</taxon>
        <taxon>Spiruromorpha</taxon>
        <taxon>Filarioidea</taxon>
        <taxon>Onchocercidae</taxon>
        <taxon>Onchocerca</taxon>
    </lineage>
</organism>
<dbReference type="Proteomes" id="UP000242913">
    <property type="component" value="Unassembled WGS sequence"/>
</dbReference>
<protein>
    <submittedName>
        <fullName evidence="2">Uncharacterized protein</fullName>
    </submittedName>
</protein>
<evidence type="ECO:0000256" key="1">
    <source>
        <dbReference type="SAM" id="MobiDB-lite"/>
    </source>
</evidence>
<reference evidence="2 3" key="1">
    <citation type="submission" date="2015-12" db="EMBL/GenBank/DDBJ databases">
        <title>Draft genome of the nematode, Onchocerca flexuosa.</title>
        <authorList>
            <person name="Mitreva M."/>
        </authorList>
    </citation>
    <scope>NUCLEOTIDE SEQUENCE [LARGE SCALE GENOMIC DNA]</scope>
    <source>
        <strain evidence="2">Red Deer</strain>
    </source>
</reference>
<accession>A0A238BJM0</accession>
<feature type="region of interest" description="Disordered" evidence="1">
    <location>
        <begin position="58"/>
        <end position="86"/>
    </location>
</feature>
<keyword evidence="3" id="KW-1185">Reference proteome</keyword>
<dbReference type="AlphaFoldDB" id="A0A238BJM0"/>
<sequence length="86" mass="9531">MSVLIGNIRQCDCIESGCVGHMSMHLLYLLIGPQVLSVANPQRTNLDSEMANLKNQPDKCAIAKRRKENKKAKEAKNSYVVESKDG</sequence>
<proteinExistence type="predicted"/>
<feature type="compositionally biased region" description="Basic and acidic residues" evidence="1">
    <location>
        <begin position="71"/>
        <end position="86"/>
    </location>
</feature>
<evidence type="ECO:0000313" key="3">
    <source>
        <dbReference type="Proteomes" id="UP000242913"/>
    </source>
</evidence>
<evidence type="ECO:0000313" key="2">
    <source>
        <dbReference type="EMBL" id="OZC05056.1"/>
    </source>
</evidence>
<name>A0A238BJM0_9BILA</name>